<comment type="catalytic activity">
    <reaction evidence="7">
        <text>a 1,2-diacyl-sn-glycero-3-phosphocholine + H2O = a 1-acyl-sn-glycero-3-phosphocholine + a fatty acid + H(+)</text>
        <dbReference type="Rhea" id="RHEA:15801"/>
        <dbReference type="ChEBI" id="CHEBI:15377"/>
        <dbReference type="ChEBI" id="CHEBI:15378"/>
        <dbReference type="ChEBI" id="CHEBI:28868"/>
        <dbReference type="ChEBI" id="CHEBI:57643"/>
        <dbReference type="ChEBI" id="CHEBI:58168"/>
        <dbReference type="EC" id="3.1.1.4"/>
    </reaction>
</comment>
<dbReference type="EC" id="3.1.1.4" evidence="2 7"/>
<dbReference type="Pfam" id="PF00168">
    <property type="entry name" value="C2"/>
    <property type="match status" value="1"/>
</dbReference>
<evidence type="ECO:0000259" key="9">
    <source>
        <dbReference type="PROSITE" id="PS50004"/>
    </source>
</evidence>
<dbReference type="Gene3D" id="2.60.40.150">
    <property type="entry name" value="C2 domain"/>
    <property type="match status" value="1"/>
</dbReference>
<dbReference type="InterPro" id="IPR002642">
    <property type="entry name" value="LysoPLipase_cat_dom"/>
</dbReference>
<evidence type="ECO:0000256" key="8">
    <source>
        <dbReference type="SAM" id="MobiDB-lite"/>
    </source>
</evidence>
<dbReference type="InterPro" id="IPR035892">
    <property type="entry name" value="C2_domain_sf"/>
</dbReference>
<feature type="domain" description="PLA2c" evidence="10">
    <location>
        <begin position="149"/>
        <end position="752"/>
    </location>
</feature>
<evidence type="ECO:0000259" key="10">
    <source>
        <dbReference type="PROSITE" id="PS51210"/>
    </source>
</evidence>
<comment type="domain">
    <text evidence="7">The N-terminal C2 domain associates with lipid membranes upon calcium binding.</text>
</comment>
<keyword evidence="5 6" id="KW-0443">Lipid metabolism</keyword>
<evidence type="ECO:0000256" key="6">
    <source>
        <dbReference type="PROSITE-ProRule" id="PRU00555"/>
    </source>
</evidence>
<comment type="subcellular location">
    <subcellularLocation>
        <location evidence="1">Cytoplasm</location>
    </subcellularLocation>
</comment>
<evidence type="ECO:0000313" key="12">
    <source>
        <dbReference type="Proteomes" id="UP001634394"/>
    </source>
</evidence>
<dbReference type="EMBL" id="JBJQND010000007">
    <property type="protein sequence ID" value="KAL3871622.1"/>
    <property type="molecule type" value="Genomic_DNA"/>
</dbReference>
<feature type="domain" description="C2" evidence="9">
    <location>
        <begin position="6"/>
        <end position="135"/>
    </location>
</feature>
<evidence type="ECO:0000256" key="1">
    <source>
        <dbReference type="ARBA" id="ARBA00004496"/>
    </source>
</evidence>
<evidence type="ECO:0000256" key="5">
    <source>
        <dbReference type="ARBA" id="ARBA00023098"/>
    </source>
</evidence>
<dbReference type="SUPFAM" id="SSF52151">
    <property type="entry name" value="FabD/lysophospholipase-like"/>
    <property type="match status" value="1"/>
</dbReference>
<proteinExistence type="predicted"/>
<accession>A0ABD3WCJ1</accession>
<dbReference type="InterPro" id="IPR016035">
    <property type="entry name" value="Acyl_Trfase/lysoPLipase"/>
</dbReference>
<dbReference type="GO" id="GO:0005737">
    <property type="term" value="C:cytoplasm"/>
    <property type="evidence" value="ECO:0007669"/>
    <property type="project" value="UniProtKB-SubCell"/>
</dbReference>
<keyword evidence="4 6" id="KW-0378">Hydrolase</keyword>
<protein>
    <recommendedName>
        <fullName evidence="2 7">Phospholipase A2</fullName>
        <ecNumber evidence="2 7">3.1.1.4</ecNumber>
    </recommendedName>
</protein>
<evidence type="ECO:0000256" key="7">
    <source>
        <dbReference type="RuleBase" id="RU362102"/>
    </source>
</evidence>
<dbReference type="AlphaFoldDB" id="A0ABD3WCJ1"/>
<dbReference type="GO" id="GO:0046872">
    <property type="term" value="F:metal ion binding"/>
    <property type="evidence" value="ECO:0007669"/>
    <property type="project" value="UniProtKB-KW"/>
</dbReference>
<dbReference type="SMART" id="SM00239">
    <property type="entry name" value="C2"/>
    <property type="match status" value="1"/>
</dbReference>
<dbReference type="Gene3D" id="3.40.1090.10">
    <property type="entry name" value="Cytosolic phospholipase A2 catalytic domain"/>
    <property type="match status" value="1"/>
</dbReference>
<keyword evidence="12" id="KW-1185">Reference proteome</keyword>
<dbReference type="PROSITE" id="PS50004">
    <property type="entry name" value="C2"/>
    <property type="match status" value="1"/>
</dbReference>
<keyword evidence="3 7" id="KW-0963">Cytoplasm</keyword>
<keyword evidence="7" id="KW-0106">Calcium</keyword>
<dbReference type="PANTHER" id="PTHR10728">
    <property type="entry name" value="CYTOSOLIC PHOSPHOLIPASE A2"/>
    <property type="match status" value="1"/>
</dbReference>
<evidence type="ECO:0000313" key="11">
    <source>
        <dbReference type="EMBL" id="KAL3871622.1"/>
    </source>
</evidence>
<dbReference type="GO" id="GO:0016042">
    <property type="term" value="P:lipid catabolic process"/>
    <property type="evidence" value="ECO:0007669"/>
    <property type="project" value="UniProtKB-UniRule"/>
</dbReference>
<comment type="caution">
    <text evidence="11">The sequence shown here is derived from an EMBL/GenBank/DDBJ whole genome shotgun (WGS) entry which is preliminary data.</text>
</comment>
<dbReference type="PANTHER" id="PTHR10728:SF40">
    <property type="entry name" value="PATATIN FAMILY PROTEIN"/>
    <property type="match status" value="1"/>
</dbReference>
<dbReference type="InterPro" id="IPR000008">
    <property type="entry name" value="C2_dom"/>
</dbReference>
<gene>
    <name evidence="11" type="ORF">ACJMK2_039609</name>
</gene>
<dbReference type="SUPFAM" id="SSF49562">
    <property type="entry name" value="C2 domain (Calcium/lipid-binding domain, CaLB)"/>
    <property type="match status" value="1"/>
</dbReference>
<feature type="region of interest" description="Disordered" evidence="8">
    <location>
        <begin position="432"/>
        <end position="468"/>
    </location>
</feature>
<feature type="compositionally biased region" description="Acidic residues" evidence="8">
    <location>
        <begin position="432"/>
        <end position="455"/>
    </location>
</feature>
<dbReference type="Proteomes" id="UP001634394">
    <property type="component" value="Unassembled WGS sequence"/>
</dbReference>
<evidence type="ECO:0000256" key="2">
    <source>
        <dbReference type="ARBA" id="ARBA00013278"/>
    </source>
</evidence>
<dbReference type="SMART" id="SM00022">
    <property type="entry name" value="PLAc"/>
    <property type="match status" value="1"/>
</dbReference>
<name>A0ABD3WCJ1_SINWO</name>
<organism evidence="11 12">
    <name type="scientific">Sinanodonta woodiana</name>
    <name type="common">Chinese pond mussel</name>
    <name type="synonym">Anodonta woodiana</name>
    <dbReference type="NCBI Taxonomy" id="1069815"/>
    <lineage>
        <taxon>Eukaryota</taxon>
        <taxon>Metazoa</taxon>
        <taxon>Spiralia</taxon>
        <taxon>Lophotrochozoa</taxon>
        <taxon>Mollusca</taxon>
        <taxon>Bivalvia</taxon>
        <taxon>Autobranchia</taxon>
        <taxon>Heteroconchia</taxon>
        <taxon>Palaeoheterodonta</taxon>
        <taxon>Unionida</taxon>
        <taxon>Unionoidea</taxon>
        <taxon>Unionidae</taxon>
        <taxon>Unioninae</taxon>
        <taxon>Sinanodonta</taxon>
    </lineage>
</organism>
<dbReference type="PROSITE" id="PS51210">
    <property type="entry name" value="PLA2C"/>
    <property type="match status" value="1"/>
</dbReference>
<keyword evidence="6 7" id="KW-0442">Lipid degradation</keyword>
<evidence type="ECO:0000256" key="3">
    <source>
        <dbReference type="ARBA" id="ARBA00022490"/>
    </source>
</evidence>
<reference evidence="11 12" key="1">
    <citation type="submission" date="2024-11" db="EMBL/GenBank/DDBJ databases">
        <title>Chromosome-level genome assembly of the freshwater bivalve Anodonta woodiana.</title>
        <authorList>
            <person name="Chen X."/>
        </authorList>
    </citation>
    <scope>NUCLEOTIDE SEQUENCE [LARGE SCALE GENOMIC DNA]</scope>
    <source>
        <strain evidence="11">MN2024</strain>
        <tissue evidence="11">Gills</tissue>
    </source>
</reference>
<keyword evidence="7" id="KW-0479">Metal-binding</keyword>
<dbReference type="Pfam" id="PF01735">
    <property type="entry name" value="PLA2_B"/>
    <property type="match status" value="1"/>
</dbReference>
<evidence type="ECO:0000256" key="4">
    <source>
        <dbReference type="ARBA" id="ARBA00022801"/>
    </source>
</evidence>
<dbReference type="GO" id="GO:0004623">
    <property type="term" value="F:phospholipase A2 activity"/>
    <property type="evidence" value="ECO:0007669"/>
    <property type="project" value="UniProtKB-EC"/>
</dbReference>
<sequence>MTETLQFSSSFFSPKYAYRLFSLVDHLPCRILYVKVVKGRNITKGWVKDLLDVPDPYVKLQIRTSPNGIQRTTAKDNDVNPIWNETFKFYINMCAKNELELVLMDANYIRDEYLSSKTILLSELDLQHKKYEQTVQFNDTSEVDIEIWATNDTDPKLRYSLTLCDMEKEFLERRRKRVFEAMQRILGNCAPESQKEVPTIAVIGSGGGFRAMTALCGVFSALVDSEILDMVTYAAGLSGSAWYLSTLYSHPEWPQKTPKDLNSEIRNSISSSLFWLLNPQSMYRYMSRIMEKRRHGQPVSFTDFFGHLVGETLLKGRLDTKLTDQREKLKDGSVPLPMYTCLHVKKHVSAMVFHEWMEFSPYEIGMPKYGTFMDPVLFGSKFFMGHLVKQHPEPPLHFLQGIWGSAFCIQFKRLLQDDKKVDTVELLRQEREELELSMQENEDSDTSDTETESEDEKPSSRRSSSLFENSPLMSTIDGRAAMVHNFMRGLSMHTAYPFSPFTSFDEKTDKLSGRKRSKDKLDDQFDGIFEMYPTSMKKLYVVDGGLTFNSPFPLMLRPQRGVDLILSFDFSARPSDTTPPFKELLLAEKWARLNNVPFPPIDPTVVDREGLKECYVFKDSSDPRCPIVMHFPLVNITFRDETLPGVPRQTDEELEFAKFDIFDDPERPYSTFNFKYSNKAFDRLTQLTEFNTLLCRDLILENIKFCIERSKKYHSYRLPIKLKDIKKLRLKDKNNENLLRDFVQSFDNGDEEVPIP</sequence>